<reference evidence="2 3" key="1">
    <citation type="submission" date="2021-01" db="EMBL/GenBank/DDBJ databases">
        <title>Whole genome shotgun sequence of Actinoplanes palleronii NBRC 14916.</title>
        <authorList>
            <person name="Komaki H."/>
            <person name="Tamura T."/>
        </authorList>
    </citation>
    <scope>NUCLEOTIDE SEQUENCE [LARGE SCALE GENOMIC DNA]</scope>
    <source>
        <strain evidence="2 3">NBRC 14916</strain>
    </source>
</reference>
<organism evidence="2 3">
    <name type="scientific">Actinoplanes palleronii</name>
    <dbReference type="NCBI Taxonomy" id="113570"/>
    <lineage>
        <taxon>Bacteria</taxon>
        <taxon>Bacillati</taxon>
        <taxon>Actinomycetota</taxon>
        <taxon>Actinomycetes</taxon>
        <taxon>Micromonosporales</taxon>
        <taxon>Micromonosporaceae</taxon>
        <taxon>Actinoplanes</taxon>
    </lineage>
</organism>
<evidence type="ECO:0008006" key="4">
    <source>
        <dbReference type="Google" id="ProtNLM"/>
    </source>
</evidence>
<feature type="transmembrane region" description="Helical" evidence="1">
    <location>
        <begin position="451"/>
        <end position="471"/>
    </location>
</feature>
<gene>
    <name evidence="2" type="ORF">Apa02nite_066210</name>
</gene>
<protein>
    <recommendedName>
        <fullName evidence="4">Membrane-associated oxidoreductase</fullName>
    </recommendedName>
</protein>
<evidence type="ECO:0000256" key="1">
    <source>
        <dbReference type="SAM" id="Phobius"/>
    </source>
</evidence>
<name>A0ABQ4BIL9_9ACTN</name>
<accession>A0ABQ4BIL9</accession>
<proteinExistence type="predicted"/>
<keyword evidence="1" id="KW-0472">Membrane</keyword>
<comment type="caution">
    <text evidence="2">The sequence shown here is derived from an EMBL/GenBank/DDBJ whole genome shotgun (WGS) entry which is preliminary data.</text>
</comment>
<dbReference type="EMBL" id="BOMS01000106">
    <property type="protein sequence ID" value="GIE70513.1"/>
    <property type="molecule type" value="Genomic_DNA"/>
</dbReference>
<sequence length="477" mass="50469">MNNVPVRRSVGARLRRAYRDGAPLDLPGAVIGADLLAALLLGGPGSAAGRVARLDLAGVRITGTLDLTGARIETPLRLRRCVFDETLLLDHAELVQMTLDGSVLPGIQAEGLRVSGDVGVRDAGIAGDIGMLAAHVAGSVELDRSTVGGTVFLQRADVGGHVRLRGAHVAHGVKLFGARIGGNLDLADARIGRARDNAAAVAGPSEVGGSIFARDVHADGELHLIGVQVGGSIAVQGGTLRCTDGYAVLLIEAQARLLTLRPGPDSAGQISLRDARFGRMIDDPVGWPRDCRIELDGLGYERLTRRSDDVATWTASQRLDWMARFGAGFAPGPYDQLAAALRRDGREQDARQVLVVRERLRHRAMGRLGAVWGAIQDATIGFGYRPGRALLWLLMVVAASTAWFAWSGPLRAVKAGEAPTWDPLLYSLDVLVPLVSFGHDQAWDPVGADKAVTVAVMVAGWVLATTVIAGVGRSLRR</sequence>
<keyword evidence="1" id="KW-0812">Transmembrane</keyword>
<feature type="transmembrane region" description="Helical" evidence="1">
    <location>
        <begin position="389"/>
        <end position="406"/>
    </location>
</feature>
<evidence type="ECO:0000313" key="2">
    <source>
        <dbReference type="EMBL" id="GIE70513.1"/>
    </source>
</evidence>
<evidence type="ECO:0000313" key="3">
    <source>
        <dbReference type="Proteomes" id="UP000624709"/>
    </source>
</evidence>
<keyword evidence="1" id="KW-1133">Transmembrane helix</keyword>
<keyword evidence="3" id="KW-1185">Reference proteome</keyword>
<dbReference type="Proteomes" id="UP000624709">
    <property type="component" value="Unassembled WGS sequence"/>
</dbReference>